<gene>
    <name evidence="4" type="primary">LOC106059385</name>
</gene>
<reference evidence="4" key="1">
    <citation type="submission" date="2025-08" db="UniProtKB">
        <authorList>
            <consortium name="RefSeq"/>
        </authorList>
    </citation>
    <scope>IDENTIFICATION</scope>
</reference>
<sequence>MQMLLASVVTVLVGLMLRSGSAMGENTTESSESLAESVPESEPESVPEPPAEPLAESVPEPPAESQTESPQESPEESPSTELECDPEYENCLCNISNFEVNTSHVGPDKPKMLTEIIPFTIFSTWAQNASFGLKVFAEDQLIESKLVAFNNSRICGDEVQHRFHVVNYGPQDSPIQGYPQLNIQLFVLPSTLSESNLVCKNHNMCVETVIVYHYSPLPKNLKFISYPRYPKAGNYMNLTCTTRDGNPPVLAYSMHMFEYETGAELFGILLPIMHFEEAKPGKYRCSSINYPFGMRQVVFSRIITVKPSAKTTTRSTTVKSTKSTASTTKTVKAVPTLKLKLGAMMDQVTNQDMKNMKTDMMMMPKNGMKTMKPEMTVGLDDGKMEPMAGRTREPTMVVMTPGSSTTSTHQKMSLTLFWTILMLTMCFRKFALNHFIISVN</sequence>
<organism evidence="3 4">
    <name type="scientific">Biomphalaria glabrata</name>
    <name type="common">Bloodfluke planorb</name>
    <name type="synonym">Freshwater snail</name>
    <dbReference type="NCBI Taxonomy" id="6526"/>
    <lineage>
        <taxon>Eukaryota</taxon>
        <taxon>Metazoa</taxon>
        <taxon>Spiralia</taxon>
        <taxon>Lophotrochozoa</taxon>
        <taxon>Mollusca</taxon>
        <taxon>Gastropoda</taxon>
        <taxon>Heterobranchia</taxon>
        <taxon>Euthyneura</taxon>
        <taxon>Panpulmonata</taxon>
        <taxon>Hygrophila</taxon>
        <taxon>Lymnaeoidea</taxon>
        <taxon>Planorbidae</taxon>
        <taxon>Biomphalaria</taxon>
    </lineage>
</organism>
<dbReference type="Proteomes" id="UP001165740">
    <property type="component" value="Chromosome 9"/>
</dbReference>
<protein>
    <submittedName>
        <fullName evidence="4">Uncharacterized protein LOC106059385</fullName>
    </submittedName>
</protein>
<dbReference type="AlphaFoldDB" id="A0A9W3BFY5"/>
<name>A0A9W3BFY5_BIOGL</name>
<dbReference type="RefSeq" id="XP_055898350.1">
    <property type="nucleotide sequence ID" value="XM_056042375.1"/>
</dbReference>
<feature type="region of interest" description="Disordered" evidence="1">
    <location>
        <begin position="22"/>
        <end position="84"/>
    </location>
</feature>
<keyword evidence="2" id="KW-0732">Signal</keyword>
<feature type="compositionally biased region" description="Low complexity" evidence="1">
    <location>
        <begin position="53"/>
        <end position="81"/>
    </location>
</feature>
<feature type="signal peptide" evidence="2">
    <location>
        <begin position="1"/>
        <end position="24"/>
    </location>
</feature>
<keyword evidence="3" id="KW-1185">Reference proteome</keyword>
<evidence type="ECO:0000256" key="1">
    <source>
        <dbReference type="SAM" id="MobiDB-lite"/>
    </source>
</evidence>
<evidence type="ECO:0000313" key="3">
    <source>
        <dbReference type="Proteomes" id="UP001165740"/>
    </source>
</evidence>
<evidence type="ECO:0000256" key="2">
    <source>
        <dbReference type="SAM" id="SignalP"/>
    </source>
</evidence>
<dbReference type="GeneID" id="106059385"/>
<evidence type="ECO:0000313" key="4">
    <source>
        <dbReference type="RefSeq" id="XP_055898350.1"/>
    </source>
</evidence>
<feature type="compositionally biased region" description="Low complexity" evidence="1">
    <location>
        <begin position="29"/>
        <end position="38"/>
    </location>
</feature>
<accession>A0A9W3BFY5</accession>
<feature type="chain" id="PRO_5040944128" evidence="2">
    <location>
        <begin position="25"/>
        <end position="440"/>
    </location>
</feature>
<proteinExistence type="predicted"/>
<dbReference type="OrthoDB" id="10334339at2759"/>